<dbReference type="EMBL" id="CAXKWB010024736">
    <property type="protein sequence ID" value="CAL4126615.1"/>
    <property type="molecule type" value="Genomic_DNA"/>
</dbReference>
<dbReference type="InterPro" id="IPR001849">
    <property type="entry name" value="PH_domain"/>
</dbReference>
<feature type="domain" description="PH" evidence="2">
    <location>
        <begin position="15"/>
        <end position="121"/>
    </location>
</feature>
<gene>
    <name evidence="3" type="ORF">MNOR_LOCUS25651</name>
</gene>
<dbReference type="InterPro" id="IPR011993">
    <property type="entry name" value="PH-like_dom_sf"/>
</dbReference>
<accession>A0AAV2RKY0</accession>
<dbReference type="SMART" id="SM00233">
    <property type="entry name" value="PH"/>
    <property type="match status" value="1"/>
</dbReference>
<dbReference type="Gene3D" id="2.30.29.30">
    <property type="entry name" value="Pleckstrin-homology domain (PH domain)/Phosphotyrosine-binding domain (PTB)"/>
    <property type="match status" value="1"/>
</dbReference>
<keyword evidence="4" id="KW-1185">Reference proteome</keyword>
<organism evidence="3 4">
    <name type="scientific">Meganyctiphanes norvegica</name>
    <name type="common">Northern krill</name>
    <name type="synonym">Thysanopoda norvegica</name>
    <dbReference type="NCBI Taxonomy" id="48144"/>
    <lineage>
        <taxon>Eukaryota</taxon>
        <taxon>Metazoa</taxon>
        <taxon>Ecdysozoa</taxon>
        <taxon>Arthropoda</taxon>
        <taxon>Crustacea</taxon>
        <taxon>Multicrustacea</taxon>
        <taxon>Malacostraca</taxon>
        <taxon>Eumalacostraca</taxon>
        <taxon>Eucarida</taxon>
        <taxon>Euphausiacea</taxon>
        <taxon>Euphausiidae</taxon>
        <taxon>Meganyctiphanes</taxon>
    </lineage>
</organism>
<evidence type="ECO:0000313" key="4">
    <source>
        <dbReference type="Proteomes" id="UP001497623"/>
    </source>
</evidence>
<feature type="region of interest" description="Disordered" evidence="1">
    <location>
        <begin position="168"/>
        <end position="224"/>
    </location>
</feature>
<reference evidence="3 4" key="1">
    <citation type="submission" date="2024-05" db="EMBL/GenBank/DDBJ databases">
        <authorList>
            <person name="Wallberg A."/>
        </authorList>
    </citation>
    <scope>NUCLEOTIDE SEQUENCE [LARGE SCALE GENOMIC DNA]</scope>
</reference>
<comment type="caution">
    <text evidence="3">The sequence shown here is derived from an EMBL/GenBank/DDBJ whole genome shotgun (WGS) entry which is preliminary data.</text>
</comment>
<feature type="compositionally biased region" description="Low complexity" evidence="1">
    <location>
        <begin position="172"/>
        <end position="182"/>
    </location>
</feature>
<sequence length="224" mass="25943">MRFNSADFKTFSEQPGDHEGRLTYKPPPRTLYDSAYKERWFKLKSNFLFYYRLNEFGGVEKNEPSGVFVLENIEINREETTELPFGFAITWKDEPDKKFQFFTHNENSLYPWISKLEYASYQHLKTQLSMLRMKILRKSGKDPLEGTPLPKQAQNEFSSSVLAKSSFHRQISSAPNSPSTSSKIPTNVAAYSTPQVRRAAPLPPPRKHTKKKEQSQGNGWKLKK</sequence>
<name>A0AAV2RKY0_MEGNR</name>
<evidence type="ECO:0000256" key="1">
    <source>
        <dbReference type="SAM" id="MobiDB-lite"/>
    </source>
</evidence>
<evidence type="ECO:0000313" key="3">
    <source>
        <dbReference type="EMBL" id="CAL4126615.1"/>
    </source>
</evidence>
<feature type="region of interest" description="Disordered" evidence="1">
    <location>
        <begin position="1"/>
        <end position="25"/>
    </location>
</feature>
<dbReference type="AlphaFoldDB" id="A0AAV2RKY0"/>
<evidence type="ECO:0000259" key="2">
    <source>
        <dbReference type="PROSITE" id="PS50003"/>
    </source>
</evidence>
<dbReference type="Proteomes" id="UP001497623">
    <property type="component" value="Unassembled WGS sequence"/>
</dbReference>
<dbReference type="SUPFAM" id="SSF50729">
    <property type="entry name" value="PH domain-like"/>
    <property type="match status" value="1"/>
</dbReference>
<proteinExistence type="predicted"/>
<dbReference type="Pfam" id="PF00169">
    <property type="entry name" value="PH"/>
    <property type="match status" value="1"/>
</dbReference>
<feature type="compositionally biased region" description="Polar residues" evidence="1">
    <location>
        <begin position="183"/>
        <end position="195"/>
    </location>
</feature>
<dbReference type="PROSITE" id="PS50003">
    <property type="entry name" value="PH_DOMAIN"/>
    <property type="match status" value="1"/>
</dbReference>
<protein>
    <recommendedName>
        <fullName evidence="2">PH domain-containing protein</fullName>
    </recommendedName>
</protein>